<keyword evidence="1" id="KW-0804">Transcription</keyword>
<keyword evidence="3" id="KW-1185">Reference proteome</keyword>
<dbReference type="GO" id="GO:0001671">
    <property type="term" value="F:ATPase activator activity"/>
    <property type="evidence" value="ECO:0007669"/>
    <property type="project" value="InterPro"/>
</dbReference>
<keyword evidence="1" id="KW-0227">DNA damage</keyword>
<name>A0A0V0Q9G1_PSEPJ</name>
<evidence type="ECO:0000313" key="3">
    <source>
        <dbReference type="Proteomes" id="UP000054937"/>
    </source>
</evidence>
<evidence type="ECO:0000256" key="1">
    <source>
        <dbReference type="RuleBase" id="RU364024"/>
    </source>
</evidence>
<gene>
    <name evidence="2" type="ORF">PPERSA_09417</name>
</gene>
<comment type="similarity">
    <text evidence="1">Belongs to the TFB2 family.</text>
</comment>
<dbReference type="Pfam" id="PF03849">
    <property type="entry name" value="Tfb2"/>
    <property type="match status" value="1"/>
</dbReference>
<dbReference type="InParanoid" id="A0A0V0Q9G1"/>
<dbReference type="AlphaFoldDB" id="A0A0V0Q9G1"/>
<comment type="function">
    <text evidence="1">Component of the general transcription and DNA repair factor IIH (TFIIH) core complex which is involved in general and transcription-coupled nucleotide excision repair (NER) of damaged DNA.</text>
</comment>
<dbReference type="GO" id="GO:0000439">
    <property type="term" value="C:transcription factor TFIIH core complex"/>
    <property type="evidence" value="ECO:0007669"/>
    <property type="project" value="InterPro"/>
</dbReference>
<keyword evidence="1" id="KW-0805">Transcription regulation</keyword>
<comment type="subcellular location">
    <subcellularLocation>
        <location evidence="1">Nucleus</location>
    </subcellularLocation>
</comment>
<dbReference type="PANTHER" id="PTHR13152:SF0">
    <property type="entry name" value="GENERAL TRANSCRIPTION FACTOR IIH SUBUNIT 4"/>
    <property type="match status" value="1"/>
</dbReference>
<comment type="caution">
    <text evidence="2">The sequence shown here is derived from an EMBL/GenBank/DDBJ whole genome shotgun (WGS) entry which is preliminary data.</text>
</comment>
<sequence>MQEKIKEAWLGLYNQINKFGQGTSNYNSENINNVIRKFSPQQQKLGFIMSSTKHQLHSFLDPNYYYQKPEGLSVLEKTIIEDLSQIRLIQKRQQNQNTQFCISELLHNFMLQDPQIKVGINCQIIVETNFMIYIEVDQDKRSSKKPSNDDINSVLDLIKDFCDIKVVFPHMIVAQLTQLSVLKAYKRKQMTSQLIIDFLNKWCSKKRIQYVQEKNKINKQFELRKKQGKMPLEFLKLFQEEYEMPLVPENVIQQLELWEFEQDIYNEEKLEQLGKKQQELDQEEDLETLKN</sequence>
<protein>
    <recommendedName>
        <fullName evidence="1">General transcription factor IIH subunit 4</fullName>
    </recommendedName>
</protein>
<dbReference type="Proteomes" id="UP000054937">
    <property type="component" value="Unassembled WGS sequence"/>
</dbReference>
<dbReference type="GO" id="GO:0006289">
    <property type="term" value="P:nucleotide-excision repair"/>
    <property type="evidence" value="ECO:0007669"/>
    <property type="project" value="InterPro"/>
</dbReference>
<dbReference type="EMBL" id="LDAU01000225">
    <property type="protein sequence ID" value="KRW98892.1"/>
    <property type="molecule type" value="Genomic_DNA"/>
</dbReference>
<dbReference type="PANTHER" id="PTHR13152">
    <property type="entry name" value="TFIIH, POLYPEPTIDE 4"/>
    <property type="match status" value="1"/>
</dbReference>
<organism evidence="2 3">
    <name type="scientific">Pseudocohnilembus persalinus</name>
    <name type="common">Ciliate</name>
    <dbReference type="NCBI Taxonomy" id="266149"/>
    <lineage>
        <taxon>Eukaryota</taxon>
        <taxon>Sar</taxon>
        <taxon>Alveolata</taxon>
        <taxon>Ciliophora</taxon>
        <taxon>Intramacronucleata</taxon>
        <taxon>Oligohymenophorea</taxon>
        <taxon>Scuticociliatia</taxon>
        <taxon>Philasterida</taxon>
        <taxon>Pseudocohnilembidae</taxon>
        <taxon>Pseudocohnilembus</taxon>
    </lineage>
</organism>
<proteinExistence type="inferred from homology"/>
<keyword evidence="1" id="KW-0539">Nucleus</keyword>
<keyword evidence="1" id="KW-0234">DNA repair</keyword>
<dbReference type="OrthoDB" id="364513at2759"/>
<accession>A0A0V0Q9G1</accession>
<dbReference type="InterPro" id="IPR004598">
    <property type="entry name" value="TFIIH_p52/Tfb2"/>
</dbReference>
<dbReference type="GO" id="GO:0005675">
    <property type="term" value="C:transcription factor TFIIH holo complex"/>
    <property type="evidence" value="ECO:0007669"/>
    <property type="project" value="TreeGrafter"/>
</dbReference>
<reference evidence="2 3" key="1">
    <citation type="journal article" date="2015" name="Sci. Rep.">
        <title>Genome of the facultative scuticociliatosis pathogen Pseudocohnilembus persalinus provides insight into its virulence through horizontal gene transfer.</title>
        <authorList>
            <person name="Xiong J."/>
            <person name="Wang G."/>
            <person name="Cheng J."/>
            <person name="Tian M."/>
            <person name="Pan X."/>
            <person name="Warren A."/>
            <person name="Jiang C."/>
            <person name="Yuan D."/>
            <person name="Miao W."/>
        </authorList>
    </citation>
    <scope>NUCLEOTIDE SEQUENCE [LARGE SCALE GENOMIC DNA]</scope>
    <source>
        <strain evidence="2">36N120E</strain>
    </source>
</reference>
<dbReference type="GO" id="GO:0003690">
    <property type="term" value="F:double-stranded DNA binding"/>
    <property type="evidence" value="ECO:0007669"/>
    <property type="project" value="TreeGrafter"/>
</dbReference>
<evidence type="ECO:0000313" key="2">
    <source>
        <dbReference type="EMBL" id="KRW98892.1"/>
    </source>
</evidence>